<evidence type="ECO:0000313" key="1">
    <source>
        <dbReference type="EMBL" id="TGZ51834.1"/>
    </source>
</evidence>
<name>A0A4V3SB82_9HYME</name>
<dbReference type="Proteomes" id="UP000310200">
    <property type="component" value="Unassembled WGS sequence"/>
</dbReference>
<organism evidence="1 2">
    <name type="scientific">Temnothorax longispinosus</name>
    <dbReference type="NCBI Taxonomy" id="300112"/>
    <lineage>
        <taxon>Eukaryota</taxon>
        <taxon>Metazoa</taxon>
        <taxon>Ecdysozoa</taxon>
        <taxon>Arthropoda</taxon>
        <taxon>Hexapoda</taxon>
        <taxon>Insecta</taxon>
        <taxon>Pterygota</taxon>
        <taxon>Neoptera</taxon>
        <taxon>Endopterygota</taxon>
        <taxon>Hymenoptera</taxon>
        <taxon>Apocrita</taxon>
        <taxon>Aculeata</taxon>
        <taxon>Formicoidea</taxon>
        <taxon>Formicidae</taxon>
        <taxon>Myrmicinae</taxon>
        <taxon>Temnothorax</taxon>
    </lineage>
</organism>
<keyword evidence="2" id="KW-1185">Reference proteome</keyword>
<protein>
    <submittedName>
        <fullName evidence="1">Uncharacterized protein</fullName>
    </submittedName>
</protein>
<dbReference type="STRING" id="300112.A0A4V3SB82"/>
<dbReference type="Gene3D" id="3.80.10.10">
    <property type="entry name" value="Ribonuclease Inhibitor"/>
    <property type="match status" value="1"/>
</dbReference>
<evidence type="ECO:0000313" key="2">
    <source>
        <dbReference type="Proteomes" id="UP000310200"/>
    </source>
</evidence>
<proteinExistence type="predicted"/>
<comment type="caution">
    <text evidence="1">The sequence shown here is derived from an EMBL/GenBank/DDBJ whole genome shotgun (WGS) entry which is preliminary data.</text>
</comment>
<accession>A0A4V3SB82</accession>
<reference evidence="1 2" key="1">
    <citation type="journal article" date="2019" name="Philos. Trans. R. Soc. Lond., B, Biol. Sci.">
        <title>Ant behaviour and brain gene expression of defending hosts depend on the ecological success of the intruding social parasite.</title>
        <authorList>
            <person name="Kaur R."/>
            <person name="Stoldt M."/>
            <person name="Jongepier E."/>
            <person name="Feldmeyer B."/>
            <person name="Menzel F."/>
            <person name="Bornberg-Bauer E."/>
            <person name="Foitzik S."/>
        </authorList>
    </citation>
    <scope>NUCLEOTIDE SEQUENCE [LARGE SCALE GENOMIC DNA]</scope>
    <source>
        <tissue evidence="1">Whole body</tissue>
    </source>
</reference>
<dbReference type="AlphaFoldDB" id="A0A4V3SB82"/>
<dbReference type="SUPFAM" id="SSF52047">
    <property type="entry name" value="RNI-like"/>
    <property type="match status" value="1"/>
</dbReference>
<gene>
    <name evidence="1" type="ORF">DBV15_11462</name>
</gene>
<dbReference type="EMBL" id="QBLH01001451">
    <property type="protein sequence ID" value="TGZ51834.1"/>
    <property type="molecule type" value="Genomic_DNA"/>
</dbReference>
<sequence>MLSRRLTFVLGKQLCERPYFPDNALAQAARGYSVDHEKRQYEWREKEFDSVVPKAGDDPEKPKTFFWFPTAAPKATDFSLGNIAKWYKHEKEAYSKSAQAFDPQRHEILGADLATAHFLVYRGGRVRFRGNAHWTERDDKGSYRLPNHYDMDYVLEAADANGFDLYYEGLSNFCGLVKLKWLSLKDCKNIDDWGLDKISAELPELEYLDISGCEKITERGLESLYRMTNLKKLVVTNHHKSVAFELTCFMLEDCMPELACEILVPEEKPKD</sequence>
<dbReference type="InterPro" id="IPR032675">
    <property type="entry name" value="LRR_dom_sf"/>
</dbReference>
<dbReference type="SMART" id="SM00367">
    <property type="entry name" value="LRR_CC"/>
    <property type="match status" value="2"/>
</dbReference>
<dbReference type="InterPro" id="IPR006553">
    <property type="entry name" value="Leu-rich_rpt_Cys-con_subtyp"/>
</dbReference>